<organism evidence="1 2">
    <name type="scientific">Portunus trituberculatus</name>
    <name type="common">Swimming crab</name>
    <name type="synonym">Neptunus trituberculatus</name>
    <dbReference type="NCBI Taxonomy" id="210409"/>
    <lineage>
        <taxon>Eukaryota</taxon>
        <taxon>Metazoa</taxon>
        <taxon>Ecdysozoa</taxon>
        <taxon>Arthropoda</taxon>
        <taxon>Crustacea</taxon>
        <taxon>Multicrustacea</taxon>
        <taxon>Malacostraca</taxon>
        <taxon>Eumalacostraca</taxon>
        <taxon>Eucarida</taxon>
        <taxon>Decapoda</taxon>
        <taxon>Pleocyemata</taxon>
        <taxon>Brachyura</taxon>
        <taxon>Eubrachyura</taxon>
        <taxon>Portunoidea</taxon>
        <taxon>Portunidae</taxon>
        <taxon>Portuninae</taxon>
        <taxon>Portunus</taxon>
    </lineage>
</organism>
<comment type="caution">
    <text evidence="1">The sequence shown here is derived from an EMBL/GenBank/DDBJ whole genome shotgun (WGS) entry which is preliminary data.</text>
</comment>
<dbReference type="Proteomes" id="UP000324222">
    <property type="component" value="Unassembled WGS sequence"/>
</dbReference>
<sequence>MPGGLENIMRHTNPSPGSLNDLRPVAITLIPSLICEDFVFDWAYNKISNCLDIQQFGNIRATSTSH</sequence>
<evidence type="ECO:0000313" key="1">
    <source>
        <dbReference type="EMBL" id="MPC47391.1"/>
    </source>
</evidence>
<accession>A0A5B7FJ77</accession>
<dbReference type="EMBL" id="VSRR010007712">
    <property type="protein sequence ID" value="MPC47391.1"/>
    <property type="molecule type" value="Genomic_DNA"/>
</dbReference>
<reference evidence="1 2" key="1">
    <citation type="submission" date="2019-05" db="EMBL/GenBank/DDBJ databases">
        <title>Another draft genome of Portunus trituberculatus and its Hox gene families provides insights of decapod evolution.</title>
        <authorList>
            <person name="Jeong J.-H."/>
            <person name="Song I."/>
            <person name="Kim S."/>
            <person name="Choi T."/>
            <person name="Kim D."/>
            <person name="Ryu S."/>
            <person name="Kim W."/>
        </authorList>
    </citation>
    <scope>NUCLEOTIDE SEQUENCE [LARGE SCALE GENOMIC DNA]</scope>
    <source>
        <tissue evidence="1">Muscle</tissue>
    </source>
</reference>
<name>A0A5B7FJ77_PORTR</name>
<evidence type="ECO:0000313" key="2">
    <source>
        <dbReference type="Proteomes" id="UP000324222"/>
    </source>
</evidence>
<keyword evidence="2" id="KW-1185">Reference proteome</keyword>
<protein>
    <submittedName>
        <fullName evidence="1">Uncharacterized protein</fullName>
    </submittedName>
</protein>
<proteinExistence type="predicted"/>
<gene>
    <name evidence="1" type="ORF">E2C01_041135</name>
</gene>
<dbReference type="AlphaFoldDB" id="A0A5B7FJ77"/>
<dbReference type="OrthoDB" id="6377331at2759"/>